<feature type="region of interest" description="Disordered" evidence="1">
    <location>
        <begin position="62"/>
        <end position="111"/>
    </location>
</feature>
<dbReference type="InterPro" id="IPR001434">
    <property type="entry name" value="OmcB-like_DUF11"/>
</dbReference>
<proteinExistence type="predicted"/>
<dbReference type="Pfam" id="PF24346">
    <property type="entry name" value="DUF7507"/>
    <property type="match status" value="3"/>
</dbReference>
<evidence type="ECO:0000259" key="2">
    <source>
        <dbReference type="Pfam" id="PF01345"/>
    </source>
</evidence>
<feature type="domain" description="DUF7507" evidence="3">
    <location>
        <begin position="114"/>
        <end position="209"/>
    </location>
</feature>
<feature type="domain" description="DUF7507" evidence="3">
    <location>
        <begin position="6"/>
        <end position="95"/>
    </location>
</feature>
<feature type="domain" description="DUF11" evidence="2">
    <location>
        <begin position="429"/>
        <end position="546"/>
    </location>
</feature>
<name>A0ABT2G9Y4_9BACT</name>
<keyword evidence="5" id="KW-1185">Reference proteome</keyword>
<dbReference type="InterPro" id="IPR051172">
    <property type="entry name" value="Chlamydia_OmcB"/>
</dbReference>
<reference evidence="4 5" key="1">
    <citation type="submission" date="2022-08" db="EMBL/GenBank/DDBJ databases">
        <title>Algoriphagus sp. CAU 1643 isolated from mud.</title>
        <authorList>
            <person name="Kim W."/>
        </authorList>
    </citation>
    <scope>NUCLEOTIDE SEQUENCE [LARGE SCALE GENOMIC DNA]</scope>
    <source>
        <strain evidence="4 5">CAU 1643</strain>
    </source>
</reference>
<feature type="compositionally biased region" description="Acidic residues" evidence="1">
    <location>
        <begin position="96"/>
        <end position="105"/>
    </location>
</feature>
<dbReference type="NCBIfam" id="TIGR04131">
    <property type="entry name" value="Bac_Flav_CTERM"/>
    <property type="match status" value="1"/>
</dbReference>
<dbReference type="EMBL" id="JANWGH010000005">
    <property type="protein sequence ID" value="MCS5491997.1"/>
    <property type="molecule type" value="Genomic_DNA"/>
</dbReference>
<protein>
    <submittedName>
        <fullName evidence="4">Gliding motility-associated C-terminal domain-containing protein</fullName>
    </submittedName>
</protein>
<dbReference type="PANTHER" id="PTHR34819">
    <property type="entry name" value="LARGE CYSTEINE-RICH PERIPLASMIC PROTEIN OMCB"/>
    <property type="match status" value="1"/>
</dbReference>
<comment type="caution">
    <text evidence="4">The sequence shown here is derived from an EMBL/GenBank/DDBJ whole genome shotgun (WGS) entry which is preliminary data.</text>
</comment>
<dbReference type="InterPro" id="IPR008966">
    <property type="entry name" value="Adhesion_dom_sf"/>
</dbReference>
<evidence type="ECO:0000313" key="4">
    <source>
        <dbReference type="EMBL" id="MCS5491997.1"/>
    </source>
</evidence>
<dbReference type="Gene3D" id="2.60.40.10">
    <property type="entry name" value="Immunoglobulins"/>
    <property type="match status" value="2"/>
</dbReference>
<evidence type="ECO:0000259" key="3">
    <source>
        <dbReference type="Pfam" id="PF24346"/>
    </source>
</evidence>
<dbReference type="InterPro" id="IPR013783">
    <property type="entry name" value="Ig-like_fold"/>
</dbReference>
<feature type="domain" description="DUF7507" evidence="3">
    <location>
        <begin position="221"/>
        <end position="315"/>
    </location>
</feature>
<dbReference type="Gene3D" id="2.60.40.740">
    <property type="match status" value="1"/>
</dbReference>
<dbReference type="Pfam" id="PF13585">
    <property type="entry name" value="CHU_C"/>
    <property type="match status" value="1"/>
</dbReference>
<dbReference type="NCBIfam" id="TIGR01451">
    <property type="entry name" value="B_ant_repeat"/>
    <property type="match status" value="4"/>
</dbReference>
<sequence>AEQSADIEIEITDNEADITEEGEEITYTITVTNTGNVTLENVTIVDSQTGLVVNVGTLKPGESKTVDTTYPVDQDDVDTGSVTNEATATGESPSAGDDDPTDTDEVTTPITPLPSIEMVKTADKESVSEVGEVVTYTLTVTNTGNVTKTDVTVSDPLTGYTEVIETLAPGESVVLTTEYVVTQEDLDKGEIINVATVKATTPDDTEVEDEDSESVIAEQNASIEIVKTADREDIQGIGEEVVYTLTVTNTGNVTLTDVTVTDPLTGLDVALGTLSPGETKSVETTYTVAAGDLENGITNVAVVTATTPDDEQIGDEDSITIGVSPREIIANDDDFGTYFVSYGGRLGNILDNDLLDGVRPDPDDVDFEFTELDGVIGLLIDDSGELSLIPAVNEAGEYTLRYVLRETVFPDNSDDALVVFRLQNDNVNLSVTKEALLDEVFEGDEFEYEIVLSNIGGFAARNVVITDNLPNGVTYISNSIVSNSANVEVSTTVDGSRIVWTIPFFPADASITFRVKVKAGAAGTVTNTVVVGADEDDTDENDNQASDVTVINPFHIPNVITPNNDGANDTFEIQGLGKFVSNSITIFNRYGDHVLEEENYRNDWDAPGQAAGTYFYVLVATDTSGREHVFQGWIQVIKED</sequence>
<evidence type="ECO:0000313" key="5">
    <source>
        <dbReference type="Proteomes" id="UP001206788"/>
    </source>
</evidence>
<dbReference type="PANTHER" id="PTHR34819:SF3">
    <property type="entry name" value="CELL SURFACE PROTEIN"/>
    <property type="match status" value="1"/>
</dbReference>
<dbReference type="InterPro" id="IPR055354">
    <property type="entry name" value="DUF7507"/>
</dbReference>
<dbReference type="Pfam" id="PF01345">
    <property type="entry name" value="DUF11"/>
    <property type="match status" value="1"/>
</dbReference>
<dbReference type="InterPro" id="IPR047589">
    <property type="entry name" value="DUF11_rpt"/>
</dbReference>
<gene>
    <name evidence="4" type="ORF">NY014_16315</name>
</gene>
<organism evidence="4 5">
    <name type="scientific">Algoriphagus limi</name>
    <dbReference type="NCBI Taxonomy" id="2975273"/>
    <lineage>
        <taxon>Bacteria</taxon>
        <taxon>Pseudomonadati</taxon>
        <taxon>Bacteroidota</taxon>
        <taxon>Cytophagia</taxon>
        <taxon>Cytophagales</taxon>
        <taxon>Cyclobacteriaceae</taxon>
        <taxon>Algoriphagus</taxon>
    </lineage>
</organism>
<feature type="non-terminal residue" evidence="4">
    <location>
        <position position="1"/>
    </location>
</feature>
<evidence type="ECO:0000256" key="1">
    <source>
        <dbReference type="SAM" id="MobiDB-lite"/>
    </source>
</evidence>
<dbReference type="RefSeq" id="WP_259415606.1">
    <property type="nucleotide sequence ID" value="NZ_JANWGH010000005.1"/>
</dbReference>
<feature type="compositionally biased region" description="Polar residues" evidence="1">
    <location>
        <begin position="80"/>
        <end position="92"/>
    </location>
</feature>
<dbReference type="Proteomes" id="UP001206788">
    <property type="component" value="Unassembled WGS sequence"/>
</dbReference>
<dbReference type="SUPFAM" id="SSF49401">
    <property type="entry name" value="Bacterial adhesins"/>
    <property type="match status" value="1"/>
</dbReference>
<accession>A0ABT2G9Y4</accession>
<dbReference type="InterPro" id="IPR026341">
    <property type="entry name" value="T9SS_type_B"/>
</dbReference>